<feature type="chain" id="PRO_5047289056" evidence="1">
    <location>
        <begin position="22"/>
        <end position="269"/>
    </location>
</feature>
<keyword evidence="1" id="KW-0732">Signal</keyword>
<protein>
    <submittedName>
        <fullName evidence="2">DUF4249 domain-containing protein</fullName>
    </submittedName>
</protein>
<dbReference type="Pfam" id="PF14054">
    <property type="entry name" value="DUF4249"/>
    <property type="match status" value="1"/>
</dbReference>
<dbReference type="InterPro" id="IPR025345">
    <property type="entry name" value="DUF4249"/>
</dbReference>
<evidence type="ECO:0000256" key="1">
    <source>
        <dbReference type="SAM" id="SignalP"/>
    </source>
</evidence>
<name>A0ABS0IBT6_9BACT</name>
<evidence type="ECO:0000313" key="3">
    <source>
        <dbReference type="Proteomes" id="UP000618931"/>
    </source>
</evidence>
<dbReference type="PROSITE" id="PS51257">
    <property type="entry name" value="PROKAR_LIPOPROTEIN"/>
    <property type="match status" value="1"/>
</dbReference>
<reference evidence="2 3" key="1">
    <citation type="submission" date="2020-11" db="EMBL/GenBank/DDBJ databases">
        <authorList>
            <person name="Kim M.K."/>
        </authorList>
    </citation>
    <scope>NUCLEOTIDE SEQUENCE [LARGE SCALE GENOMIC DNA]</scope>
    <source>
        <strain evidence="2 3">BT662</strain>
    </source>
</reference>
<proteinExistence type="predicted"/>
<dbReference type="RefSeq" id="WP_196295642.1">
    <property type="nucleotide sequence ID" value="NZ_JADQDM010000025.1"/>
</dbReference>
<gene>
    <name evidence="2" type="ORF">I2H31_24185</name>
</gene>
<evidence type="ECO:0000313" key="2">
    <source>
        <dbReference type="EMBL" id="MBF9224226.1"/>
    </source>
</evidence>
<accession>A0ABS0IBT6</accession>
<comment type="caution">
    <text evidence="2">The sequence shown here is derived from an EMBL/GenBank/DDBJ whole genome shotgun (WGS) entry which is preliminary data.</text>
</comment>
<dbReference type="EMBL" id="JADQDM010000025">
    <property type="protein sequence ID" value="MBF9224226.1"/>
    <property type="molecule type" value="Genomic_DNA"/>
</dbReference>
<feature type="signal peptide" evidence="1">
    <location>
        <begin position="1"/>
        <end position="21"/>
    </location>
</feature>
<sequence length="269" mass="28748">MKNPLLFRLATAGIALFLASACQKVINLDLKSAEPRLAIEGNLADDGRPCTVLVSRSTSYSSPNTFPAVSGAVITLSDDAGGLETLAETSTPGTYRGRVLTGQPGRRYTLRVETGGEAFVAAATLPPAVPLTGLRVEKSGFGDRLQVVPEFVDPAGVPNSYLFRQYRNGRLNKTLFLQNDDLTDGKANARPLFGRGDDDFDKLVAGDSVRIEMQNIDAGVYAYLRTLSQVLQGGTTAAPANPKSNFSGNVLGYFSAYSVRRRTALVPLL</sequence>
<organism evidence="2 3">
    <name type="scientific">Hymenobacter ruricola</name>
    <dbReference type="NCBI Taxonomy" id="2791023"/>
    <lineage>
        <taxon>Bacteria</taxon>
        <taxon>Pseudomonadati</taxon>
        <taxon>Bacteroidota</taxon>
        <taxon>Cytophagia</taxon>
        <taxon>Cytophagales</taxon>
        <taxon>Hymenobacteraceae</taxon>
        <taxon>Hymenobacter</taxon>
    </lineage>
</organism>
<keyword evidence="3" id="KW-1185">Reference proteome</keyword>
<dbReference type="Proteomes" id="UP000618931">
    <property type="component" value="Unassembled WGS sequence"/>
</dbReference>